<gene>
    <name evidence="3" type="ORF">ROHU_032067</name>
</gene>
<dbReference type="PANTHER" id="PTHR35087">
    <property type="entry name" value="SIMILAR TO HYPOTHETICAL PROTEIN FLJ40298"/>
    <property type="match status" value="1"/>
</dbReference>
<feature type="region of interest" description="Disordered" evidence="1">
    <location>
        <begin position="190"/>
        <end position="212"/>
    </location>
</feature>
<dbReference type="PANTHER" id="PTHR35087:SF1">
    <property type="entry name" value="RIKEN CDNA 4930505A04 GENE"/>
    <property type="match status" value="1"/>
</dbReference>
<keyword evidence="2" id="KW-0472">Membrane</keyword>
<organism evidence="3 4">
    <name type="scientific">Labeo rohita</name>
    <name type="common">Indian major carp</name>
    <name type="synonym">Cyprinus rohita</name>
    <dbReference type="NCBI Taxonomy" id="84645"/>
    <lineage>
        <taxon>Eukaryota</taxon>
        <taxon>Metazoa</taxon>
        <taxon>Chordata</taxon>
        <taxon>Craniata</taxon>
        <taxon>Vertebrata</taxon>
        <taxon>Euteleostomi</taxon>
        <taxon>Actinopterygii</taxon>
        <taxon>Neopterygii</taxon>
        <taxon>Teleostei</taxon>
        <taxon>Ostariophysi</taxon>
        <taxon>Cypriniformes</taxon>
        <taxon>Cyprinidae</taxon>
        <taxon>Labeoninae</taxon>
        <taxon>Labeonini</taxon>
        <taxon>Labeo</taxon>
    </lineage>
</organism>
<accession>A0A498LRD7</accession>
<comment type="caution">
    <text evidence="3">The sequence shown here is derived from an EMBL/GenBank/DDBJ whole genome shotgun (WGS) entry which is preliminary data.</text>
</comment>
<keyword evidence="2" id="KW-0812">Transmembrane</keyword>
<feature type="region of interest" description="Disordered" evidence="1">
    <location>
        <begin position="47"/>
        <end position="66"/>
    </location>
</feature>
<dbReference type="EMBL" id="QBIY01013334">
    <property type="protein sequence ID" value="RXN07925.1"/>
    <property type="molecule type" value="Genomic_DNA"/>
</dbReference>
<keyword evidence="4" id="KW-1185">Reference proteome</keyword>
<evidence type="ECO:0000313" key="3">
    <source>
        <dbReference type="EMBL" id="RXN07925.1"/>
    </source>
</evidence>
<reference evidence="3 4" key="1">
    <citation type="submission" date="2018-03" db="EMBL/GenBank/DDBJ databases">
        <title>Draft genome sequence of Rohu Carp (Labeo rohita).</title>
        <authorList>
            <person name="Das P."/>
            <person name="Kushwaha B."/>
            <person name="Joshi C.G."/>
            <person name="Kumar D."/>
            <person name="Nagpure N.S."/>
            <person name="Sahoo L."/>
            <person name="Das S.P."/>
            <person name="Bit A."/>
            <person name="Patnaik S."/>
            <person name="Meher P.K."/>
            <person name="Jayasankar P."/>
            <person name="Koringa P.G."/>
            <person name="Patel N.V."/>
            <person name="Hinsu A.T."/>
            <person name="Kumar R."/>
            <person name="Pandey M."/>
            <person name="Agarwal S."/>
            <person name="Srivastava S."/>
            <person name="Singh M."/>
            <person name="Iquebal M.A."/>
            <person name="Jaiswal S."/>
            <person name="Angadi U.B."/>
            <person name="Kumar N."/>
            <person name="Raza M."/>
            <person name="Shah T.M."/>
            <person name="Rai A."/>
            <person name="Jena J.K."/>
        </authorList>
    </citation>
    <scope>NUCLEOTIDE SEQUENCE [LARGE SCALE GENOMIC DNA]</scope>
    <source>
        <strain evidence="3">DASCIFA01</strain>
        <tissue evidence="3">Testis</tissue>
    </source>
</reference>
<dbReference type="InterPro" id="IPR031365">
    <property type="entry name" value="CMIP6"/>
</dbReference>
<sequence>MEKQVYHYAEICLPRKKKVWESFHSNTFRIFDETVPERLDPVRVYQNHKRHARDPRESETRNVPHPHNARFITTNVRFLNEPIAHMKTRHAETDQFTWWSNSPKEDGPVKAPYSKGSTQRSDFQPIRAAPVRERETNRPAATGITSQRVRVERRRGDGARHIPEHRGVAFALGGDDKPVELLSAGLALSSTDVGEKRGPSQQRDPRDQRSQRRRGIPFVRCILSAALRFGCFFTAHSIAAEHVLP</sequence>
<evidence type="ECO:0000313" key="4">
    <source>
        <dbReference type="Proteomes" id="UP000290572"/>
    </source>
</evidence>
<evidence type="ECO:0000256" key="1">
    <source>
        <dbReference type="SAM" id="MobiDB-lite"/>
    </source>
</evidence>
<feature type="compositionally biased region" description="Basic and acidic residues" evidence="1">
    <location>
        <begin position="193"/>
        <end position="210"/>
    </location>
</feature>
<dbReference type="AlphaFoldDB" id="A0A498LRD7"/>
<feature type="transmembrane region" description="Helical" evidence="2">
    <location>
        <begin position="218"/>
        <end position="239"/>
    </location>
</feature>
<feature type="region of interest" description="Disordered" evidence="1">
    <location>
        <begin position="98"/>
        <end position="123"/>
    </location>
</feature>
<evidence type="ECO:0000256" key="2">
    <source>
        <dbReference type="SAM" id="Phobius"/>
    </source>
</evidence>
<protein>
    <submittedName>
        <fullName evidence="3">Uncharacterized protein</fullName>
    </submittedName>
</protein>
<keyword evidence="2" id="KW-1133">Transmembrane helix</keyword>
<name>A0A498LRD7_LABRO</name>
<dbReference type="Pfam" id="PF15667">
    <property type="entry name" value="CMIP6"/>
    <property type="match status" value="1"/>
</dbReference>
<dbReference type="Proteomes" id="UP000290572">
    <property type="component" value="Unassembled WGS sequence"/>
</dbReference>
<proteinExistence type="predicted"/>